<dbReference type="Gene3D" id="3.40.50.720">
    <property type="entry name" value="NAD(P)-binding Rossmann-like Domain"/>
    <property type="match status" value="1"/>
</dbReference>
<reference evidence="3 4" key="1">
    <citation type="journal article" date="2013" name="PLoS ONE">
        <title>Genomic and secretomic analyses reveal unique features of the lignocellulolytic enzyme system of Penicillium decumbens.</title>
        <authorList>
            <person name="Liu G."/>
            <person name="Zhang L."/>
            <person name="Wei X."/>
            <person name="Zou G."/>
            <person name="Qin Y."/>
            <person name="Ma L."/>
            <person name="Li J."/>
            <person name="Zheng H."/>
            <person name="Wang S."/>
            <person name="Wang C."/>
            <person name="Xun L."/>
            <person name="Zhao G.-P."/>
            <person name="Zhou Z."/>
            <person name="Qu Y."/>
        </authorList>
    </citation>
    <scope>NUCLEOTIDE SEQUENCE [LARGE SCALE GENOMIC DNA]</scope>
    <source>
        <strain evidence="4">114-2 / CGMCC 5302</strain>
    </source>
</reference>
<dbReference type="STRING" id="933388.S7ZSY1"/>
<dbReference type="Proteomes" id="UP000019376">
    <property type="component" value="Unassembled WGS sequence"/>
</dbReference>
<organism evidence="3 4">
    <name type="scientific">Penicillium oxalicum (strain 114-2 / CGMCC 5302)</name>
    <name type="common">Penicillium decumbens</name>
    <dbReference type="NCBI Taxonomy" id="933388"/>
    <lineage>
        <taxon>Eukaryota</taxon>
        <taxon>Fungi</taxon>
        <taxon>Dikarya</taxon>
        <taxon>Ascomycota</taxon>
        <taxon>Pezizomycotina</taxon>
        <taxon>Eurotiomycetes</taxon>
        <taxon>Eurotiomycetidae</taxon>
        <taxon>Eurotiales</taxon>
        <taxon>Aspergillaceae</taxon>
        <taxon>Penicillium</taxon>
    </lineage>
</organism>
<dbReference type="CDD" id="cd05233">
    <property type="entry name" value="SDR_c"/>
    <property type="match status" value="1"/>
</dbReference>
<dbReference type="EMBL" id="KB644415">
    <property type="protein sequence ID" value="EPS33805.1"/>
    <property type="molecule type" value="Genomic_DNA"/>
</dbReference>
<dbReference type="PRINTS" id="PR00081">
    <property type="entry name" value="GDHRDH"/>
</dbReference>
<dbReference type="HOGENOM" id="CLU_010194_8_2_1"/>
<comment type="similarity">
    <text evidence="1">Belongs to the short-chain dehydrogenases/reductases (SDR) family.</text>
</comment>
<keyword evidence="4" id="KW-1185">Reference proteome</keyword>
<dbReference type="PANTHER" id="PTHR42760:SF122">
    <property type="entry name" value="NAD(P)-BINDING PROTEIN"/>
    <property type="match status" value="1"/>
</dbReference>
<dbReference type="eggNOG" id="KOG1204">
    <property type="taxonomic scope" value="Eukaryota"/>
</dbReference>
<evidence type="ECO:0000256" key="2">
    <source>
        <dbReference type="ARBA" id="ARBA00022857"/>
    </source>
</evidence>
<protein>
    <submittedName>
        <fullName evidence="3">Uncharacterized protein</fullName>
    </submittedName>
</protein>
<dbReference type="PANTHER" id="PTHR42760">
    <property type="entry name" value="SHORT-CHAIN DEHYDROGENASES/REDUCTASES FAMILY MEMBER"/>
    <property type="match status" value="1"/>
</dbReference>
<dbReference type="AlphaFoldDB" id="S7ZSY1"/>
<dbReference type="GO" id="GO:0048038">
    <property type="term" value="F:quinone binding"/>
    <property type="evidence" value="ECO:0007669"/>
    <property type="project" value="TreeGrafter"/>
</dbReference>
<gene>
    <name evidence="3" type="ORF">PDE_08767</name>
</gene>
<proteinExistence type="inferred from homology"/>
<dbReference type="PhylomeDB" id="S7ZSY1"/>
<evidence type="ECO:0000313" key="3">
    <source>
        <dbReference type="EMBL" id="EPS33805.1"/>
    </source>
</evidence>
<keyword evidence="2" id="KW-0521">NADP</keyword>
<dbReference type="SUPFAM" id="SSF51735">
    <property type="entry name" value="NAD(P)-binding Rossmann-fold domains"/>
    <property type="match status" value="1"/>
</dbReference>
<sequence length="284" mass="30195">MSPPLPSLTPTWHNASYPAISPLRPELTTAGKVVIITGAGSGIGRATAQSFAKAGAQRIVLIGRNEHTLRETEKTLSCNTSVQVADVTDEKALSAIAAAIGQWDVIILAAGHISPPAPIKDSSVEDWWQNFETNVKGTMTASRVFLPTANADHAAIIALTAAVVFPAARLRNLSGYITSKLAVIKFVEFLAAETPNLFAVALHPGMIDTKVFRGSGADPSKLPMDTADLPGDFMVWLTSAEADFLNGRSVWANWDVDELKAKANEINSGLLLTAGVYGWPFESS</sequence>
<name>S7ZSY1_PENO1</name>
<dbReference type="Pfam" id="PF00106">
    <property type="entry name" value="adh_short"/>
    <property type="match status" value="1"/>
</dbReference>
<dbReference type="GO" id="GO:0006633">
    <property type="term" value="P:fatty acid biosynthetic process"/>
    <property type="evidence" value="ECO:0007669"/>
    <property type="project" value="TreeGrafter"/>
</dbReference>
<evidence type="ECO:0000256" key="1">
    <source>
        <dbReference type="ARBA" id="ARBA00006484"/>
    </source>
</evidence>
<dbReference type="OrthoDB" id="1933717at2759"/>
<evidence type="ECO:0000313" key="4">
    <source>
        <dbReference type="Proteomes" id="UP000019376"/>
    </source>
</evidence>
<dbReference type="GO" id="GO:0016616">
    <property type="term" value="F:oxidoreductase activity, acting on the CH-OH group of donors, NAD or NADP as acceptor"/>
    <property type="evidence" value="ECO:0007669"/>
    <property type="project" value="TreeGrafter"/>
</dbReference>
<accession>S7ZSY1</accession>
<dbReference type="InterPro" id="IPR002347">
    <property type="entry name" value="SDR_fam"/>
</dbReference>
<dbReference type="InterPro" id="IPR036291">
    <property type="entry name" value="NAD(P)-bd_dom_sf"/>
</dbReference>